<protein>
    <submittedName>
        <fullName evidence="1">Uncharacterized protein</fullName>
    </submittedName>
</protein>
<keyword evidence="2" id="KW-1185">Reference proteome</keyword>
<comment type="caution">
    <text evidence="1">The sequence shown here is derived from an EMBL/GenBank/DDBJ whole genome shotgun (WGS) entry which is preliminary data.</text>
</comment>
<reference evidence="2" key="1">
    <citation type="journal article" date="2019" name="Int. J. Syst. Evol. Microbiol.">
        <title>The Global Catalogue of Microorganisms (GCM) 10K type strain sequencing project: providing services to taxonomists for standard genome sequencing and annotation.</title>
        <authorList>
            <consortium name="The Broad Institute Genomics Platform"/>
            <consortium name="The Broad Institute Genome Sequencing Center for Infectious Disease"/>
            <person name="Wu L."/>
            <person name="Ma J."/>
        </authorList>
    </citation>
    <scope>NUCLEOTIDE SEQUENCE [LARGE SCALE GENOMIC DNA]</scope>
    <source>
        <strain evidence="2">JCM 17326</strain>
    </source>
</reference>
<dbReference type="RefSeq" id="WP_345568864.1">
    <property type="nucleotide sequence ID" value="NZ_BAABDQ010000019.1"/>
</dbReference>
<dbReference type="Proteomes" id="UP001500630">
    <property type="component" value="Unassembled WGS sequence"/>
</dbReference>
<accession>A0ABP6YAK3</accession>
<sequence>MLARADVGALRAVILAFHALPEEERTLESARGAFDILREETPRR</sequence>
<evidence type="ECO:0000313" key="1">
    <source>
        <dbReference type="EMBL" id="GAA3580126.1"/>
    </source>
</evidence>
<organism evidence="1 2">
    <name type="scientific">Nonomuraea rosea</name>
    <dbReference type="NCBI Taxonomy" id="638574"/>
    <lineage>
        <taxon>Bacteria</taxon>
        <taxon>Bacillati</taxon>
        <taxon>Actinomycetota</taxon>
        <taxon>Actinomycetes</taxon>
        <taxon>Streptosporangiales</taxon>
        <taxon>Streptosporangiaceae</taxon>
        <taxon>Nonomuraea</taxon>
    </lineage>
</organism>
<gene>
    <name evidence="1" type="ORF">GCM10022419_072000</name>
</gene>
<evidence type="ECO:0000313" key="2">
    <source>
        <dbReference type="Proteomes" id="UP001500630"/>
    </source>
</evidence>
<dbReference type="EMBL" id="BAABDQ010000019">
    <property type="protein sequence ID" value="GAA3580126.1"/>
    <property type="molecule type" value="Genomic_DNA"/>
</dbReference>
<name>A0ABP6YAK3_9ACTN</name>
<proteinExistence type="predicted"/>